<organism evidence="1 2">
    <name type="scientific">Podospora appendiculata</name>
    <dbReference type="NCBI Taxonomy" id="314037"/>
    <lineage>
        <taxon>Eukaryota</taxon>
        <taxon>Fungi</taxon>
        <taxon>Dikarya</taxon>
        <taxon>Ascomycota</taxon>
        <taxon>Pezizomycotina</taxon>
        <taxon>Sordariomycetes</taxon>
        <taxon>Sordariomycetidae</taxon>
        <taxon>Sordariales</taxon>
        <taxon>Podosporaceae</taxon>
        <taxon>Podospora</taxon>
    </lineage>
</organism>
<dbReference type="EMBL" id="JAULSO010000002">
    <property type="protein sequence ID" value="KAK3688319.1"/>
    <property type="molecule type" value="Genomic_DNA"/>
</dbReference>
<sequence length="283" mass="31946">MFTELCDAVHALSKKYFTEKRKGKRAKGKKAKGMHPLPKRVKDCIREYITPYLDELDDREHRPLLMEAFIWYELRRYIFNPASYWSSATGALIGGYLAEIKSRWLSFVTSIWVQKKKKTYSLLLRTLANSIMNTKLSCAQEEPSGFVAHASLDQGCSGRVLFQGQGRRNSIEDALKIIGAAGDLELVFRRALPDWVLWPNYDRAKKPPFPFDGGRMETAATNAEEDVDGGGLKALVRLVYCPGLVKYGDNNSERYSKGSIIKAAKVDVERVEEEPVDPSDVDA</sequence>
<reference evidence="1" key="2">
    <citation type="submission" date="2023-06" db="EMBL/GenBank/DDBJ databases">
        <authorList>
            <consortium name="Lawrence Berkeley National Laboratory"/>
            <person name="Haridas S."/>
            <person name="Hensen N."/>
            <person name="Bonometti L."/>
            <person name="Westerberg I."/>
            <person name="Brannstrom I.O."/>
            <person name="Guillou S."/>
            <person name="Cros-Aarteil S."/>
            <person name="Calhoun S."/>
            <person name="Kuo A."/>
            <person name="Mondo S."/>
            <person name="Pangilinan J."/>
            <person name="Riley R."/>
            <person name="Labutti K."/>
            <person name="Andreopoulos B."/>
            <person name="Lipzen A."/>
            <person name="Chen C."/>
            <person name="Yanf M."/>
            <person name="Daum C."/>
            <person name="Ng V."/>
            <person name="Clum A."/>
            <person name="Steindorff A."/>
            <person name="Ohm R."/>
            <person name="Martin F."/>
            <person name="Silar P."/>
            <person name="Natvig D."/>
            <person name="Lalanne C."/>
            <person name="Gautier V."/>
            <person name="Ament-Velasquez S.L."/>
            <person name="Kruys A."/>
            <person name="Hutchinson M.I."/>
            <person name="Powell A.J."/>
            <person name="Barry K."/>
            <person name="Miller A.N."/>
            <person name="Grigoriev I.V."/>
            <person name="Debuchy R."/>
            <person name="Gladieux P."/>
            <person name="Thoren M.H."/>
            <person name="Johannesson H."/>
        </authorList>
    </citation>
    <scope>NUCLEOTIDE SEQUENCE</scope>
    <source>
        <strain evidence="1">CBS 314.62</strain>
    </source>
</reference>
<evidence type="ECO:0000313" key="1">
    <source>
        <dbReference type="EMBL" id="KAK3688319.1"/>
    </source>
</evidence>
<reference evidence="1" key="1">
    <citation type="journal article" date="2023" name="Mol. Phylogenet. Evol.">
        <title>Genome-scale phylogeny and comparative genomics of the fungal order Sordariales.</title>
        <authorList>
            <person name="Hensen N."/>
            <person name="Bonometti L."/>
            <person name="Westerberg I."/>
            <person name="Brannstrom I.O."/>
            <person name="Guillou S."/>
            <person name="Cros-Aarteil S."/>
            <person name="Calhoun S."/>
            <person name="Haridas S."/>
            <person name="Kuo A."/>
            <person name="Mondo S."/>
            <person name="Pangilinan J."/>
            <person name="Riley R."/>
            <person name="LaButti K."/>
            <person name="Andreopoulos B."/>
            <person name="Lipzen A."/>
            <person name="Chen C."/>
            <person name="Yan M."/>
            <person name="Daum C."/>
            <person name="Ng V."/>
            <person name="Clum A."/>
            <person name="Steindorff A."/>
            <person name="Ohm R.A."/>
            <person name="Martin F."/>
            <person name="Silar P."/>
            <person name="Natvig D.O."/>
            <person name="Lalanne C."/>
            <person name="Gautier V."/>
            <person name="Ament-Velasquez S.L."/>
            <person name="Kruys A."/>
            <person name="Hutchinson M.I."/>
            <person name="Powell A.J."/>
            <person name="Barry K."/>
            <person name="Miller A.N."/>
            <person name="Grigoriev I.V."/>
            <person name="Debuchy R."/>
            <person name="Gladieux P."/>
            <person name="Hiltunen Thoren M."/>
            <person name="Johannesson H."/>
        </authorList>
    </citation>
    <scope>NUCLEOTIDE SEQUENCE</scope>
    <source>
        <strain evidence="1">CBS 314.62</strain>
    </source>
</reference>
<comment type="caution">
    <text evidence="1">The sequence shown here is derived from an EMBL/GenBank/DDBJ whole genome shotgun (WGS) entry which is preliminary data.</text>
</comment>
<name>A0AAE0X9S9_9PEZI</name>
<accession>A0AAE0X9S9</accession>
<dbReference type="Proteomes" id="UP001270362">
    <property type="component" value="Unassembled WGS sequence"/>
</dbReference>
<keyword evidence="2" id="KW-1185">Reference proteome</keyword>
<gene>
    <name evidence="1" type="ORF">B0T22DRAFT_459173</name>
</gene>
<proteinExistence type="predicted"/>
<dbReference type="AlphaFoldDB" id="A0AAE0X9S9"/>
<protein>
    <submittedName>
        <fullName evidence="1">Uncharacterized protein</fullName>
    </submittedName>
</protein>
<evidence type="ECO:0000313" key="2">
    <source>
        <dbReference type="Proteomes" id="UP001270362"/>
    </source>
</evidence>